<organism evidence="2 3">
    <name type="scientific">Tuber melanosporum (strain Mel28)</name>
    <name type="common">Perigord black truffle</name>
    <dbReference type="NCBI Taxonomy" id="656061"/>
    <lineage>
        <taxon>Eukaryota</taxon>
        <taxon>Fungi</taxon>
        <taxon>Dikarya</taxon>
        <taxon>Ascomycota</taxon>
        <taxon>Pezizomycotina</taxon>
        <taxon>Pezizomycetes</taxon>
        <taxon>Pezizales</taxon>
        <taxon>Tuberaceae</taxon>
        <taxon>Tuber</taxon>
    </lineage>
</organism>
<dbReference type="PANTHER" id="PTHR38489:SF1">
    <property type="entry name" value="HISTONE CHAPERONE DOMAIN-CONTAINING PROTEIN"/>
    <property type="match status" value="1"/>
</dbReference>
<dbReference type="RefSeq" id="XP_002839598.1">
    <property type="nucleotide sequence ID" value="XM_002839552.1"/>
</dbReference>
<feature type="compositionally biased region" description="Basic and acidic residues" evidence="1">
    <location>
        <begin position="153"/>
        <end position="176"/>
    </location>
</feature>
<reference evidence="2 3" key="1">
    <citation type="journal article" date="2010" name="Nature">
        <title>Perigord black truffle genome uncovers evolutionary origins and mechanisms of symbiosis.</title>
        <authorList>
            <person name="Martin F."/>
            <person name="Kohler A."/>
            <person name="Murat C."/>
            <person name="Balestrini R."/>
            <person name="Coutinho P.M."/>
            <person name="Jaillon O."/>
            <person name="Montanini B."/>
            <person name="Morin E."/>
            <person name="Noel B."/>
            <person name="Percudani R."/>
            <person name="Porcel B."/>
            <person name="Rubini A."/>
            <person name="Amicucci A."/>
            <person name="Amselem J."/>
            <person name="Anthouard V."/>
            <person name="Arcioni S."/>
            <person name="Artiguenave F."/>
            <person name="Aury J.M."/>
            <person name="Ballario P."/>
            <person name="Bolchi A."/>
            <person name="Brenna A."/>
            <person name="Brun A."/>
            <person name="Buee M."/>
            <person name="Cantarel B."/>
            <person name="Chevalier G."/>
            <person name="Couloux A."/>
            <person name="Da Silva C."/>
            <person name="Denoeud F."/>
            <person name="Duplessis S."/>
            <person name="Ghignone S."/>
            <person name="Hilselberger B."/>
            <person name="Iotti M."/>
            <person name="Marcais B."/>
            <person name="Mello A."/>
            <person name="Miranda M."/>
            <person name="Pacioni G."/>
            <person name="Quesneville H."/>
            <person name="Riccioni C."/>
            <person name="Ruotolo R."/>
            <person name="Splivallo R."/>
            <person name="Stocchi V."/>
            <person name="Tisserant E."/>
            <person name="Viscomi A.R."/>
            <person name="Zambonelli A."/>
            <person name="Zampieri E."/>
            <person name="Henrissat B."/>
            <person name="Lebrun M.H."/>
            <person name="Paolocci F."/>
            <person name="Bonfante P."/>
            <person name="Ottonello S."/>
            <person name="Wincker P."/>
        </authorList>
    </citation>
    <scope>NUCLEOTIDE SEQUENCE [LARGE SCALE GENOMIC DNA]</scope>
    <source>
        <strain evidence="2 3">Mel28</strain>
    </source>
</reference>
<feature type="region of interest" description="Disordered" evidence="1">
    <location>
        <begin position="1"/>
        <end position="46"/>
    </location>
</feature>
<dbReference type="eggNOG" id="ENOG502SBR7">
    <property type="taxonomic scope" value="Eukaryota"/>
</dbReference>
<evidence type="ECO:0000256" key="1">
    <source>
        <dbReference type="SAM" id="MobiDB-lite"/>
    </source>
</evidence>
<dbReference type="GeneID" id="9185043"/>
<accession>D5GGZ6</accession>
<evidence type="ECO:0000313" key="3">
    <source>
        <dbReference type="Proteomes" id="UP000006911"/>
    </source>
</evidence>
<dbReference type="HOGENOM" id="CLU_1526277_0_0_1"/>
<proteinExistence type="predicted"/>
<dbReference type="OMA" id="CSKKDSH"/>
<keyword evidence="3" id="KW-1185">Reference proteome</keyword>
<dbReference type="EMBL" id="FN430297">
    <property type="protein sequence ID" value="CAZ83789.1"/>
    <property type="molecule type" value="Genomic_DNA"/>
</dbReference>
<gene>
    <name evidence="2" type="ORF">GSTUM_00007632001</name>
</gene>
<dbReference type="Proteomes" id="UP000006911">
    <property type="component" value="Unassembled WGS sequence"/>
</dbReference>
<name>D5GGZ6_TUBMM</name>
<dbReference type="InterPro" id="IPR027921">
    <property type="entry name" value="NOPCHAP1"/>
</dbReference>
<dbReference type="PANTHER" id="PTHR38489">
    <property type="entry name" value="HISTONE CHAPERONE DOMAIN-CONTAINING PROTEIN"/>
    <property type="match status" value="1"/>
</dbReference>
<dbReference type="KEGG" id="tml:GSTUM_00007632001"/>
<dbReference type="InParanoid" id="D5GGZ6"/>
<evidence type="ECO:0000313" key="2">
    <source>
        <dbReference type="EMBL" id="CAZ83789.1"/>
    </source>
</evidence>
<sequence>MPSDQEQEKERKSNPPHPLITEQSEHAQSPPPPKKPRMAAVDTPSDLMSRLDAFLPAMEAANKDLQAEVEDGTIGKRNIEVLDVEEERYIEMNLGLGVLEGKRDGSVSEPGGSGSGESEGEEGDEEDHDVLLRLLNSSKRHGKGPRGKPSIEVVEHSKDTPTPEKQMDHHVGTENK</sequence>
<dbReference type="AlphaFoldDB" id="D5GGZ6"/>
<feature type="compositionally biased region" description="Basic and acidic residues" evidence="1">
    <location>
        <begin position="1"/>
        <end position="13"/>
    </location>
</feature>
<protein>
    <submittedName>
        <fullName evidence="2">(Perigord truffle) hypothetical protein</fullName>
    </submittedName>
</protein>
<dbReference type="GO" id="GO:0000492">
    <property type="term" value="P:box C/D snoRNP assembly"/>
    <property type="evidence" value="ECO:0007669"/>
    <property type="project" value="InterPro"/>
</dbReference>
<feature type="region of interest" description="Disordered" evidence="1">
    <location>
        <begin position="97"/>
        <end position="176"/>
    </location>
</feature>
<feature type="compositionally biased region" description="Acidic residues" evidence="1">
    <location>
        <begin position="118"/>
        <end position="128"/>
    </location>
</feature>
<dbReference type="Pfam" id="PF15370">
    <property type="entry name" value="NOPCHAP1"/>
    <property type="match status" value="1"/>
</dbReference>